<reference evidence="3 4" key="1">
    <citation type="submission" date="2019-04" db="EMBL/GenBank/DDBJ databases">
        <title>An improved genome assembly and genetic linkage map for asparagus bean, Vigna unguiculata ssp. sesquipedialis.</title>
        <authorList>
            <person name="Xia Q."/>
            <person name="Zhang R."/>
            <person name="Dong Y."/>
        </authorList>
    </citation>
    <scope>NUCLEOTIDE SEQUENCE [LARGE SCALE GENOMIC DNA]</scope>
    <source>
        <tissue evidence="3">Leaf</tissue>
    </source>
</reference>
<feature type="region of interest" description="Disordered" evidence="2">
    <location>
        <begin position="43"/>
        <end position="63"/>
    </location>
</feature>
<proteinExistence type="predicted"/>
<organism evidence="3 4">
    <name type="scientific">Vigna unguiculata</name>
    <name type="common">Cowpea</name>
    <dbReference type="NCBI Taxonomy" id="3917"/>
    <lineage>
        <taxon>Eukaryota</taxon>
        <taxon>Viridiplantae</taxon>
        <taxon>Streptophyta</taxon>
        <taxon>Embryophyta</taxon>
        <taxon>Tracheophyta</taxon>
        <taxon>Spermatophyta</taxon>
        <taxon>Magnoliopsida</taxon>
        <taxon>eudicotyledons</taxon>
        <taxon>Gunneridae</taxon>
        <taxon>Pentapetalae</taxon>
        <taxon>rosids</taxon>
        <taxon>fabids</taxon>
        <taxon>Fabales</taxon>
        <taxon>Fabaceae</taxon>
        <taxon>Papilionoideae</taxon>
        <taxon>50 kb inversion clade</taxon>
        <taxon>NPAAA clade</taxon>
        <taxon>indigoferoid/millettioid clade</taxon>
        <taxon>Phaseoleae</taxon>
        <taxon>Vigna</taxon>
    </lineage>
</organism>
<evidence type="ECO:0000256" key="1">
    <source>
        <dbReference type="SAM" id="Coils"/>
    </source>
</evidence>
<accession>A0A4D6NAW0</accession>
<dbReference type="PANTHER" id="PTHR13935">
    <property type="entry name" value="ACHAETE-SCUTE TRANSCRIPTION FACTOR-RELATED"/>
    <property type="match status" value="1"/>
</dbReference>
<evidence type="ECO:0000313" key="3">
    <source>
        <dbReference type="EMBL" id="QCE09679.1"/>
    </source>
</evidence>
<gene>
    <name evidence="3" type="ORF">DEO72_LG10g901</name>
</gene>
<sequence>MPTMAGGFLFRGTLIVAGDSIVFLRAENGDLCVGIRRAKKGIGSMADQQKRDQPSSSIKGGGALSRGDLIDEAANYIKNLETKVKIAAEKKESLMQKKRSRSGCSSTSQAPKIEIHEMGSSLQIILTCGFDSNFILTEIIRILQEETIEVKSIHSSRNGNSMLQVLQAQVGQSMIHSGVSKVSEKLKLFVNGSICNEEMEAGRLWDSEVGTTLPWLLLDPTLDNALPPNP</sequence>
<dbReference type="InterPro" id="IPR015660">
    <property type="entry name" value="MASH1/Ascl1a-like"/>
</dbReference>
<dbReference type="GO" id="GO:0000977">
    <property type="term" value="F:RNA polymerase II transcription regulatory region sequence-specific DNA binding"/>
    <property type="evidence" value="ECO:0007669"/>
    <property type="project" value="TreeGrafter"/>
</dbReference>
<dbReference type="GO" id="GO:0090575">
    <property type="term" value="C:RNA polymerase II transcription regulator complex"/>
    <property type="evidence" value="ECO:0007669"/>
    <property type="project" value="TreeGrafter"/>
</dbReference>
<keyword evidence="4" id="KW-1185">Reference proteome</keyword>
<dbReference type="Proteomes" id="UP000501690">
    <property type="component" value="Linkage Group LG10"/>
</dbReference>
<evidence type="ECO:0000313" key="4">
    <source>
        <dbReference type="Proteomes" id="UP000501690"/>
    </source>
</evidence>
<feature type="coiled-coil region" evidence="1">
    <location>
        <begin position="70"/>
        <end position="97"/>
    </location>
</feature>
<dbReference type="GO" id="GO:0000981">
    <property type="term" value="F:DNA-binding transcription factor activity, RNA polymerase II-specific"/>
    <property type="evidence" value="ECO:0007669"/>
    <property type="project" value="TreeGrafter"/>
</dbReference>
<dbReference type="PANTHER" id="PTHR13935:SF63">
    <property type="entry name" value="BHLH DOMAIN-CONTAINING PROTEIN"/>
    <property type="match status" value="1"/>
</dbReference>
<protein>
    <submittedName>
        <fullName evidence="3">Achaete-scute transcription factor-related</fullName>
    </submittedName>
</protein>
<dbReference type="EMBL" id="CP039354">
    <property type="protein sequence ID" value="QCE09679.1"/>
    <property type="molecule type" value="Genomic_DNA"/>
</dbReference>
<dbReference type="AlphaFoldDB" id="A0A4D6NAW0"/>
<evidence type="ECO:0000256" key="2">
    <source>
        <dbReference type="SAM" id="MobiDB-lite"/>
    </source>
</evidence>
<keyword evidence="1" id="KW-0175">Coiled coil</keyword>
<name>A0A4D6NAW0_VIGUN</name>